<accession>A0A8S1YSY5</accession>
<sequence length="120" mass="14624">MKMNNRIIKNIVQQDNNQKQQQDNNEKELQEKNENEQQDKNNENEQQHNNEKEQPNNYEQQQQVTQTDVKNLDRINYFFIDDEIWNKMDNCLILKNISYLNTTFNTSKMSLQNLELRKTE</sequence>
<proteinExistence type="predicted"/>
<dbReference type="EMBL" id="CAJJDP010000264">
    <property type="protein sequence ID" value="CAD8215454.1"/>
    <property type="molecule type" value="Genomic_DNA"/>
</dbReference>
<comment type="caution">
    <text evidence="2">The sequence shown here is derived from an EMBL/GenBank/DDBJ whole genome shotgun (WGS) entry which is preliminary data.</text>
</comment>
<protein>
    <submittedName>
        <fullName evidence="2">Uncharacterized protein</fullName>
    </submittedName>
</protein>
<keyword evidence="3" id="KW-1185">Reference proteome</keyword>
<organism evidence="2 3">
    <name type="scientific">Paramecium octaurelia</name>
    <dbReference type="NCBI Taxonomy" id="43137"/>
    <lineage>
        <taxon>Eukaryota</taxon>
        <taxon>Sar</taxon>
        <taxon>Alveolata</taxon>
        <taxon>Ciliophora</taxon>
        <taxon>Intramacronucleata</taxon>
        <taxon>Oligohymenophorea</taxon>
        <taxon>Peniculida</taxon>
        <taxon>Parameciidae</taxon>
        <taxon>Paramecium</taxon>
    </lineage>
</organism>
<evidence type="ECO:0000313" key="2">
    <source>
        <dbReference type="EMBL" id="CAD8215454.1"/>
    </source>
</evidence>
<feature type="compositionally biased region" description="Low complexity" evidence="1">
    <location>
        <begin position="13"/>
        <end position="23"/>
    </location>
</feature>
<name>A0A8S1YSY5_PAROT</name>
<reference evidence="2" key="1">
    <citation type="submission" date="2021-01" db="EMBL/GenBank/DDBJ databases">
        <authorList>
            <consortium name="Genoscope - CEA"/>
            <person name="William W."/>
        </authorList>
    </citation>
    <scope>NUCLEOTIDE SEQUENCE</scope>
</reference>
<gene>
    <name evidence="2" type="ORF">POCTA_138.1.T2600004</name>
</gene>
<feature type="compositionally biased region" description="Basic and acidic residues" evidence="1">
    <location>
        <begin position="24"/>
        <end position="54"/>
    </location>
</feature>
<dbReference type="AlphaFoldDB" id="A0A8S1YSY5"/>
<feature type="compositionally biased region" description="Polar residues" evidence="1">
    <location>
        <begin position="58"/>
        <end position="67"/>
    </location>
</feature>
<evidence type="ECO:0000313" key="3">
    <source>
        <dbReference type="Proteomes" id="UP000683925"/>
    </source>
</evidence>
<feature type="region of interest" description="Disordered" evidence="1">
    <location>
        <begin position="1"/>
        <end position="67"/>
    </location>
</feature>
<evidence type="ECO:0000256" key="1">
    <source>
        <dbReference type="SAM" id="MobiDB-lite"/>
    </source>
</evidence>
<dbReference type="Proteomes" id="UP000683925">
    <property type="component" value="Unassembled WGS sequence"/>
</dbReference>